<protein>
    <submittedName>
        <fullName evidence="2">Uncharacterized protein</fullName>
    </submittedName>
</protein>
<feature type="non-terminal residue" evidence="2">
    <location>
        <position position="1"/>
    </location>
</feature>
<reference evidence="2" key="2">
    <citation type="submission" date="2020-11" db="EMBL/GenBank/DDBJ databases">
        <authorList>
            <person name="McCartney M.A."/>
            <person name="Auch B."/>
            <person name="Kono T."/>
            <person name="Mallez S."/>
            <person name="Becker A."/>
            <person name="Gohl D.M."/>
            <person name="Silverstein K.A.T."/>
            <person name="Koren S."/>
            <person name="Bechman K.B."/>
            <person name="Herman A."/>
            <person name="Abrahante J.E."/>
            <person name="Garbe J."/>
        </authorList>
    </citation>
    <scope>NUCLEOTIDE SEQUENCE</scope>
    <source>
        <strain evidence="2">Duluth1</strain>
        <tissue evidence="2">Whole animal</tissue>
    </source>
</reference>
<evidence type="ECO:0000313" key="3">
    <source>
        <dbReference type="Proteomes" id="UP000828390"/>
    </source>
</evidence>
<feature type="transmembrane region" description="Helical" evidence="1">
    <location>
        <begin position="58"/>
        <end position="86"/>
    </location>
</feature>
<keyword evidence="1" id="KW-0472">Membrane</keyword>
<dbReference type="EMBL" id="JAIWYP010000014">
    <property type="protein sequence ID" value="KAH3712412.1"/>
    <property type="molecule type" value="Genomic_DNA"/>
</dbReference>
<keyword evidence="1" id="KW-1133">Transmembrane helix</keyword>
<keyword evidence="1" id="KW-0812">Transmembrane</keyword>
<dbReference type="AlphaFoldDB" id="A0A9D4BWP7"/>
<evidence type="ECO:0000313" key="2">
    <source>
        <dbReference type="EMBL" id="KAH3712412.1"/>
    </source>
</evidence>
<gene>
    <name evidence="2" type="ORF">DPMN_072112</name>
</gene>
<keyword evidence="3" id="KW-1185">Reference proteome</keyword>
<sequence>MRLWLFFEDLSWRQKHRYQDEAYNTAVATVVPSIYFGAAEEAVVAAVAEAVVAEAAEAAVAAVVAEAAVVVAAVVVAVVAEAVVVADRLQSMINNIGGPGT</sequence>
<accession>A0A9D4BWP7</accession>
<comment type="caution">
    <text evidence="2">The sequence shown here is derived from an EMBL/GenBank/DDBJ whole genome shotgun (WGS) entry which is preliminary data.</text>
</comment>
<evidence type="ECO:0000256" key="1">
    <source>
        <dbReference type="SAM" id="Phobius"/>
    </source>
</evidence>
<proteinExistence type="predicted"/>
<name>A0A9D4BWP7_DREPO</name>
<dbReference type="Proteomes" id="UP000828390">
    <property type="component" value="Unassembled WGS sequence"/>
</dbReference>
<organism evidence="2 3">
    <name type="scientific">Dreissena polymorpha</name>
    <name type="common">Zebra mussel</name>
    <name type="synonym">Mytilus polymorpha</name>
    <dbReference type="NCBI Taxonomy" id="45954"/>
    <lineage>
        <taxon>Eukaryota</taxon>
        <taxon>Metazoa</taxon>
        <taxon>Spiralia</taxon>
        <taxon>Lophotrochozoa</taxon>
        <taxon>Mollusca</taxon>
        <taxon>Bivalvia</taxon>
        <taxon>Autobranchia</taxon>
        <taxon>Heteroconchia</taxon>
        <taxon>Euheterodonta</taxon>
        <taxon>Imparidentia</taxon>
        <taxon>Neoheterodontei</taxon>
        <taxon>Myida</taxon>
        <taxon>Dreissenoidea</taxon>
        <taxon>Dreissenidae</taxon>
        <taxon>Dreissena</taxon>
    </lineage>
</organism>
<reference evidence="2" key="1">
    <citation type="journal article" date="2019" name="bioRxiv">
        <title>The Genome of the Zebra Mussel, Dreissena polymorpha: A Resource for Invasive Species Research.</title>
        <authorList>
            <person name="McCartney M.A."/>
            <person name="Auch B."/>
            <person name="Kono T."/>
            <person name="Mallez S."/>
            <person name="Zhang Y."/>
            <person name="Obille A."/>
            <person name="Becker A."/>
            <person name="Abrahante J.E."/>
            <person name="Garbe J."/>
            <person name="Badalamenti J.P."/>
            <person name="Herman A."/>
            <person name="Mangelson H."/>
            <person name="Liachko I."/>
            <person name="Sullivan S."/>
            <person name="Sone E.D."/>
            <person name="Koren S."/>
            <person name="Silverstein K.A.T."/>
            <person name="Beckman K.B."/>
            <person name="Gohl D.M."/>
        </authorList>
    </citation>
    <scope>NUCLEOTIDE SEQUENCE</scope>
    <source>
        <strain evidence="2">Duluth1</strain>
        <tissue evidence="2">Whole animal</tissue>
    </source>
</reference>